<proteinExistence type="predicted"/>
<feature type="region of interest" description="Disordered" evidence="1">
    <location>
        <begin position="72"/>
        <end position="91"/>
    </location>
</feature>
<evidence type="ECO:0000313" key="3">
    <source>
        <dbReference type="EMBL" id="OGF81806.1"/>
    </source>
</evidence>
<comment type="caution">
    <text evidence="3">The sequence shown here is derived from an EMBL/GenBank/DDBJ whole genome shotgun (WGS) entry which is preliminary data.</text>
</comment>
<gene>
    <name evidence="3" type="ORF">A2930_01425</name>
</gene>
<dbReference type="AlphaFoldDB" id="A0A1F5X1N7"/>
<dbReference type="STRING" id="1798351.A2930_01425"/>
<keyword evidence="2" id="KW-0812">Transmembrane</keyword>
<evidence type="ECO:0000256" key="1">
    <source>
        <dbReference type="SAM" id="MobiDB-lite"/>
    </source>
</evidence>
<organism evidence="3 4">
    <name type="scientific">Candidatus Giovannonibacteria bacterium RIFCSPLOWO2_01_FULL_45_34</name>
    <dbReference type="NCBI Taxonomy" id="1798351"/>
    <lineage>
        <taxon>Bacteria</taxon>
        <taxon>Candidatus Giovannoniibacteriota</taxon>
    </lineage>
</organism>
<dbReference type="Proteomes" id="UP000178114">
    <property type="component" value="Unassembled WGS sequence"/>
</dbReference>
<keyword evidence="2" id="KW-1133">Transmembrane helix</keyword>
<protein>
    <submittedName>
        <fullName evidence="3">Uncharacterized protein</fullName>
    </submittedName>
</protein>
<accession>A0A1F5X1N7</accession>
<sequence>MTDTINKLTIAAGIMILAASVMFLYWQFYLAPKPVIPPIQPPVVYFPSSFAYASLGENIYKRSRNPIVNKVPDAPAPNVNPIDGAYKNPFD</sequence>
<keyword evidence="2" id="KW-0472">Membrane</keyword>
<name>A0A1F5X1N7_9BACT</name>
<feature type="transmembrane region" description="Helical" evidence="2">
    <location>
        <begin position="12"/>
        <end position="31"/>
    </location>
</feature>
<evidence type="ECO:0000256" key="2">
    <source>
        <dbReference type="SAM" id="Phobius"/>
    </source>
</evidence>
<dbReference type="EMBL" id="MFID01000005">
    <property type="protein sequence ID" value="OGF81806.1"/>
    <property type="molecule type" value="Genomic_DNA"/>
</dbReference>
<reference evidence="3 4" key="1">
    <citation type="journal article" date="2016" name="Nat. Commun.">
        <title>Thousands of microbial genomes shed light on interconnected biogeochemical processes in an aquifer system.</title>
        <authorList>
            <person name="Anantharaman K."/>
            <person name="Brown C.T."/>
            <person name="Hug L.A."/>
            <person name="Sharon I."/>
            <person name="Castelle C.J."/>
            <person name="Probst A.J."/>
            <person name="Thomas B.C."/>
            <person name="Singh A."/>
            <person name="Wilkins M.J."/>
            <person name="Karaoz U."/>
            <person name="Brodie E.L."/>
            <person name="Williams K.H."/>
            <person name="Hubbard S.S."/>
            <person name="Banfield J.F."/>
        </authorList>
    </citation>
    <scope>NUCLEOTIDE SEQUENCE [LARGE SCALE GENOMIC DNA]</scope>
</reference>
<evidence type="ECO:0000313" key="4">
    <source>
        <dbReference type="Proteomes" id="UP000178114"/>
    </source>
</evidence>